<evidence type="ECO:0000256" key="3">
    <source>
        <dbReference type="ARBA" id="ARBA00022475"/>
    </source>
</evidence>
<evidence type="ECO:0000256" key="7">
    <source>
        <dbReference type="RuleBase" id="RU361233"/>
    </source>
</evidence>
<keyword evidence="10" id="KW-1185">Reference proteome</keyword>
<keyword evidence="4 7" id="KW-0812">Transmembrane</keyword>
<dbReference type="EMBL" id="JACGWO010000004">
    <property type="protein sequence ID" value="KAK4430013.1"/>
    <property type="molecule type" value="Genomic_DNA"/>
</dbReference>
<evidence type="ECO:0000256" key="6">
    <source>
        <dbReference type="ARBA" id="ARBA00023136"/>
    </source>
</evidence>
<evidence type="ECO:0000256" key="1">
    <source>
        <dbReference type="ARBA" id="ARBA00004651"/>
    </source>
</evidence>
<dbReference type="InterPro" id="IPR044173">
    <property type="entry name" value="CASPL"/>
</dbReference>
<dbReference type="Proteomes" id="UP001293254">
    <property type="component" value="Unassembled WGS sequence"/>
</dbReference>
<dbReference type="Pfam" id="PF04535">
    <property type="entry name" value="CASP_dom"/>
    <property type="match status" value="1"/>
</dbReference>
<feature type="transmembrane region" description="Helical" evidence="7">
    <location>
        <begin position="21"/>
        <end position="42"/>
    </location>
</feature>
<sequence>MKPDGAVDQESKELGVMRGVSILELVLRVVAILGTLASAVAMGTTDETLPFSTQTVLFQAQYDDIPTFRFFVITNALVCRYLAISLPMAVYHVIRTGAAKSRALLIFLDATMLSILTAAASAAAAIVYLAHKGNASANWLAICQQYQNFCERITGSLIGSFVAVLSFVLLIPLSGLILTRQRFLPRVLV</sequence>
<comment type="similarity">
    <text evidence="2 7">Belongs to the Casparian strip membrane proteins (CASP) family.</text>
</comment>
<organism evidence="9 10">
    <name type="scientific">Sesamum alatum</name>
    <dbReference type="NCBI Taxonomy" id="300844"/>
    <lineage>
        <taxon>Eukaryota</taxon>
        <taxon>Viridiplantae</taxon>
        <taxon>Streptophyta</taxon>
        <taxon>Embryophyta</taxon>
        <taxon>Tracheophyta</taxon>
        <taxon>Spermatophyta</taxon>
        <taxon>Magnoliopsida</taxon>
        <taxon>eudicotyledons</taxon>
        <taxon>Gunneridae</taxon>
        <taxon>Pentapetalae</taxon>
        <taxon>asterids</taxon>
        <taxon>lamiids</taxon>
        <taxon>Lamiales</taxon>
        <taxon>Pedaliaceae</taxon>
        <taxon>Sesamum</taxon>
    </lineage>
</organism>
<dbReference type="GO" id="GO:0005886">
    <property type="term" value="C:plasma membrane"/>
    <property type="evidence" value="ECO:0007669"/>
    <property type="project" value="UniProtKB-SubCell"/>
</dbReference>
<evidence type="ECO:0000256" key="4">
    <source>
        <dbReference type="ARBA" id="ARBA00022692"/>
    </source>
</evidence>
<evidence type="ECO:0000313" key="10">
    <source>
        <dbReference type="Proteomes" id="UP001293254"/>
    </source>
</evidence>
<comment type="subunit">
    <text evidence="7">Homodimer and heterodimers.</text>
</comment>
<accession>A0AAE1YH91</accession>
<dbReference type="PANTHER" id="PTHR36488:SF12">
    <property type="entry name" value="CASP-LIKE PROTEIN"/>
    <property type="match status" value="1"/>
</dbReference>
<dbReference type="InterPro" id="IPR006702">
    <property type="entry name" value="CASP_dom"/>
</dbReference>
<name>A0AAE1YH91_9LAMI</name>
<dbReference type="PANTHER" id="PTHR36488">
    <property type="entry name" value="CASP-LIKE PROTEIN 1U1"/>
    <property type="match status" value="1"/>
</dbReference>
<evidence type="ECO:0000313" key="9">
    <source>
        <dbReference type="EMBL" id="KAK4430013.1"/>
    </source>
</evidence>
<reference evidence="9" key="1">
    <citation type="submission" date="2020-06" db="EMBL/GenBank/DDBJ databases">
        <authorList>
            <person name="Li T."/>
            <person name="Hu X."/>
            <person name="Zhang T."/>
            <person name="Song X."/>
            <person name="Zhang H."/>
            <person name="Dai N."/>
            <person name="Sheng W."/>
            <person name="Hou X."/>
            <person name="Wei L."/>
        </authorList>
    </citation>
    <scope>NUCLEOTIDE SEQUENCE</scope>
    <source>
        <strain evidence="9">3651</strain>
        <tissue evidence="9">Leaf</tissue>
    </source>
</reference>
<protein>
    <recommendedName>
        <fullName evidence="7">CASP-like protein</fullName>
    </recommendedName>
</protein>
<keyword evidence="6 7" id="KW-0472">Membrane</keyword>
<reference evidence="9" key="2">
    <citation type="journal article" date="2024" name="Plant">
        <title>Genomic evolution and insights into agronomic trait innovations of Sesamum species.</title>
        <authorList>
            <person name="Miao H."/>
            <person name="Wang L."/>
            <person name="Qu L."/>
            <person name="Liu H."/>
            <person name="Sun Y."/>
            <person name="Le M."/>
            <person name="Wang Q."/>
            <person name="Wei S."/>
            <person name="Zheng Y."/>
            <person name="Lin W."/>
            <person name="Duan Y."/>
            <person name="Cao H."/>
            <person name="Xiong S."/>
            <person name="Wang X."/>
            <person name="Wei L."/>
            <person name="Li C."/>
            <person name="Ma Q."/>
            <person name="Ju M."/>
            <person name="Zhao R."/>
            <person name="Li G."/>
            <person name="Mu C."/>
            <person name="Tian Q."/>
            <person name="Mei H."/>
            <person name="Zhang T."/>
            <person name="Gao T."/>
            <person name="Zhang H."/>
        </authorList>
    </citation>
    <scope>NUCLEOTIDE SEQUENCE</scope>
    <source>
        <strain evidence="9">3651</strain>
    </source>
</reference>
<proteinExistence type="inferred from homology"/>
<feature type="transmembrane region" description="Helical" evidence="7">
    <location>
        <begin position="68"/>
        <end position="91"/>
    </location>
</feature>
<feature type="transmembrane region" description="Helical" evidence="7">
    <location>
        <begin position="157"/>
        <end position="178"/>
    </location>
</feature>
<evidence type="ECO:0000256" key="5">
    <source>
        <dbReference type="ARBA" id="ARBA00022989"/>
    </source>
</evidence>
<feature type="domain" description="Casparian strip membrane protein" evidence="8">
    <location>
        <begin position="18"/>
        <end position="165"/>
    </location>
</feature>
<dbReference type="InterPro" id="IPR006459">
    <property type="entry name" value="CASP/CASPL"/>
</dbReference>
<evidence type="ECO:0000259" key="8">
    <source>
        <dbReference type="Pfam" id="PF04535"/>
    </source>
</evidence>
<gene>
    <name evidence="9" type="ORF">Salat_1302000</name>
</gene>
<feature type="transmembrane region" description="Helical" evidence="7">
    <location>
        <begin position="103"/>
        <end position="130"/>
    </location>
</feature>
<evidence type="ECO:0000256" key="2">
    <source>
        <dbReference type="ARBA" id="ARBA00007651"/>
    </source>
</evidence>
<dbReference type="NCBIfam" id="TIGR01569">
    <property type="entry name" value="A_tha_TIGR01569"/>
    <property type="match status" value="1"/>
</dbReference>
<comment type="caution">
    <text evidence="9">The sequence shown here is derived from an EMBL/GenBank/DDBJ whole genome shotgun (WGS) entry which is preliminary data.</text>
</comment>
<keyword evidence="3 7" id="KW-1003">Cell membrane</keyword>
<dbReference type="AlphaFoldDB" id="A0AAE1YH91"/>
<comment type="subcellular location">
    <subcellularLocation>
        <location evidence="1 7">Cell membrane</location>
        <topology evidence="1 7">Multi-pass membrane protein</topology>
    </subcellularLocation>
</comment>
<keyword evidence="5 7" id="KW-1133">Transmembrane helix</keyword>